<sequence length="106" mass="12012">MSSPEWAWDPARGDHYRVLLNPNRTYTYIYAKDSPSAAASAPVSSSSYRAPQAGTSDDDDRIEASTTSNPRAHRESSRIKTVKWTPIDPKKKREVQDELAQRRFSK</sequence>
<keyword evidence="3" id="KW-1185">Reference proteome</keyword>
<evidence type="ECO:0000313" key="3">
    <source>
        <dbReference type="Proteomes" id="UP000799440"/>
    </source>
</evidence>
<evidence type="ECO:0000256" key="1">
    <source>
        <dbReference type="SAM" id="MobiDB-lite"/>
    </source>
</evidence>
<dbReference type="EMBL" id="MU006623">
    <property type="protein sequence ID" value="KAF2741812.1"/>
    <property type="molecule type" value="Genomic_DNA"/>
</dbReference>
<accession>A0A6A6UU35</accession>
<dbReference type="AlphaFoldDB" id="A0A6A6UU35"/>
<name>A0A6A6UU35_9PLEO</name>
<proteinExistence type="predicted"/>
<reference evidence="2" key="1">
    <citation type="journal article" date="2020" name="Stud. Mycol.">
        <title>101 Dothideomycetes genomes: a test case for predicting lifestyles and emergence of pathogens.</title>
        <authorList>
            <person name="Haridas S."/>
            <person name="Albert R."/>
            <person name="Binder M."/>
            <person name="Bloem J."/>
            <person name="Labutti K."/>
            <person name="Salamov A."/>
            <person name="Andreopoulos B."/>
            <person name="Baker S."/>
            <person name="Barry K."/>
            <person name="Bills G."/>
            <person name="Bluhm B."/>
            <person name="Cannon C."/>
            <person name="Castanera R."/>
            <person name="Culley D."/>
            <person name="Daum C."/>
            <person name="Ezra D."/>
            <person name="Gonzalez J."/>
            <person name="Henrissat B."/>
            <person name="Kuo A."/>
            <person name="Liang C."/>
            <person name="Lipzen A."/>
            <person name="Lutzoni F."/>
            <person name="Magnuson J."/>
            <person name="Mondo S."/>
            <person name="Nolan M."/>
            <person name="Ohm R."/>
            <person name="Pangilinan J."/>
            <person name="Park H.-J."/>
            <person name="Ramirez L."/>
            <person name="Alfaro M."/>
            <person name="Sun H."/>
            <person name="Tritt A."/>
            <person name="Yoshinaga Y."/>
            <person name="Zwiers L.-H."/>
            <person name="Turgeon B."/>
            <person name="Goodwin S."/>
            <person name="Spatafora J."/>
            <person name="Crous P."/>
            <person name="Grigoriev I."/>
        </authorList>
    </citation>
    <scope>NUCLEOTIDE SEQUENCE</scope>
    <source>
        <strain evidence="2">CBS 119925</strain>
    </source>
</reference>
<feature type="compositionally biased region" description="Basic and acidic residues" evidence="1">
    <location>
        <begin position="88"/>
        <end position="106"/>
    </location>
</feature>
<gene>
    <name evidence="2" type="ORF">M011DRAFT_472758</name>
</gene>
<protein>
    <submittedName>
        <fullName evidence="2">Uncharacterized protein</fullName>
    </submittedName>
</protein>
<dbReference type="Proteomes" id="UP000799440">
    <property type="component" value="Unassembled WGS sequence"/>
</dbReference>
<feature type="compositionally biased region" description="Low complexity" evidence="1">
    <location>
        <begin position="34"/>
        <end position="47"/>
    </location>
</feature>
<feature type="region of interest" description="Disordered" evidence="1">
    <location>
        <begin position="34"/>
        <end position="106"/>
    </location>
</feature>
<organism evidence="2 3">
    <name type="scientific">Sporormia fimetaria CBS 119925</name>
    <dbReference type="NCBI Taxonomy" id="1340428"/>
    <lineage>
        <taxon>Eukaryota</taxon>
        <taxon>Fungi</taxon>
        <taxon>Dikarya</taxon>
        <taxon>Ascomycota</taxon>
        <taxon>Pezizomycotina</taxon>
        <taxon>Dothideomycetes</taxon>
        <taxon>Pleosporomycetidae</taxon>
        <taxon>Pleosporales</taxon>
        <taxon>Sporormiaceae</taxon>
        <taxon>Sporormia</taxon>
    </lineage>
</organism>
<evidence type="ECO:0000313" key="2">
    <source>
        <dbReference type="EMBL" id="KAF2741812.1"/>
    </source>
</evidence>